<keyword evidence="3" id="KW-1185">Reference proteome</keyword>
<comment type="caution">
    <text evidence="2">The sequence shown here is derived from an EMBL/GenBank/DDBJ whole genome shotgun (WGS) entry which is preliminary data.</text>
</comment>
<sequence>ILSMQTSKSSKSSAQKPNLSDTPTDKSSIDVLDANENLVSVNEERPAGEKSPSSFSSSIPSIDSGEVDELCQVTGRLTLAGNQNIDRAENQSWESLPWPALRRACDYLLIKKDCSNMANLSQVSTHFYTGVHQFMKIAENRPALSSAHLWRRKGRLAVRVFLYPSNLPFYGLASLNARRFSRYRNHHGPHVEVDLKGPNDRIIEQVVNLLSAPIGEVTIQGHVHGFSAEDLSLCARVLRGSTIGKVEVQRNLLDDVTSPSILEIASSAKVLEVTTQDTDLSDPASFVTQLASMDLTRVSLCDNFFSALLDLPNEFWTTFLNEKLSNGSFEYVEILGVGMERTKFTKSPIDLPDHSFFSYIDWKKVTAN</sequence>
<evidence type="ECO:0000313" key="2">
    <source>
        <dbReference type="EMBL" id="GMR33413.1"/>
    </source>
</evidence>
<accession>A0AAN4Z3D5</accession>
<gene>
    <name evidence="2" type="ORF">PMAYCL1PPCAC_03608</name>
</gene>
<organism evidence="2 3">
    <name type="scientific">Pristionchus mayeri</name>
    <dbReference type="NCBI Taxonomy" id="1317129"/>
    <lineage>
        <taxon>Eukaryota</taxon>
        <taxon>Metazoa</taxon>
        <taxon>Ecdysozoa</taxon>
        <taxon>Nematoda</taxon>
        <taxon>Chromadorea</taxon>
        <taxon>Rhabditida</taxon>
        <taxon>Rhabditina</taxon>
        <taxon>Diplogasteromorpha</taxon>
        <taxon>Diplogasteroidea</taxon>
        <taxon>Neodiplogasteridae</taxon>
        <taxon>Pristionchus</taxon>
    </lineage>
</organism>
<feature type="compositionally biased region" description="Low complexity" evidence="1">
    <location>
        <begin position="51"/>
        <end position="62"/>
    </location>
</feature>
<proteinExistence type="predicted"/>
<dbReference type="Proteomes" id="UP001328107">
    <property type="component" value="Unassembled WGS sequence"/>
</dbReference>
<protein>
    <submittedName>
        <fullName evidence="2">Uncharacterized protein</fullName>
    </submittedName>
</protein>
<dbReference type="EMBL" id="BTRK01000001">
    <property type="protein sequence ID" value="GMR33413.1"/>
    <property type="molecule type" value="Genomic_DNA"/>
</dbReference>
<evidence type="ECO:0000256" key="1">
    <source>
        <dbReference type="SAM" id="MobiDB-lite"/>
    </source>
</evidence>
<evidence type="ECO:0000313" key="3">
    <source>
        <dbReference type="Proteomes" id="UP001328107"/>
    </source>
</evidence>
<dbReference type="AlphaFoldDB" id="A0AAN4Z3D5"/>
<reference evidence="3" key="1">
    <citation type="submission" date="2022-10" db="EMBL/GenBank/DDBJ databases">
        <title>Genome assembly of Pristionchus species.</title>
        <authorList>
            <person name="Yoshida K."/>
            <person name="Sommer R.J."/>
        </authorList>
    </citation>
    <scope>NUCLEOTIDE SEQUENCE [LARGE SCALE GENOMIC DNA]</scope>
    <source>
        <strain evidence="3">RS5460</strain>
    </source>
</reference>
<name>A0AAN4Z3D5_9BILA</name>
<feature type="region of interest" description="Disordered" evidence="1">
    <location>
        <begin position="1"/>
        <end position="62"/>
    </location>
</feature>
<feature type="non-terminal residue" evidence="2">
    <location>
        <position position="1"/>
    </location>
</feature>